<organism evidence="2 3">
    <name type="scientific">Arabidopsis suecica</name>
    <name type="common">Swedish thale-cress</name>
    <name type="synonym">Cardaminopsis suecica</name>
    <dbReference type="NCBI Taxonomy" id="45249"/>
    <lineage>
        <taxon>Eukaryota</taxon>
        <taxon>Viridiplantae</taxon>
        <taxon>Streptophyta</taxon>
        <taxon>Embryophyta</taxon>
        <taxon>Tracheophyta</taxon>
        <taxon>Spermatophyta</taxon>
        <taxon>Magnoliopsida</taxon>
        <taxon>eudicotyledons</taxon>
        <taxon>Gunneridae</taxon>
        <taxon>Pentapetalae</taxon>
        <taxon>rosids</taxon>
        <taxon>malvids</taxon>
        <taxon>Brassicales</taxon>
        <taxon>Brassicaceae</taxon>
        <taxon>Camelineae</taxon>
        <taxon>Arabidopsis</taxon>
    </lineage>
</organism>
<dbReference type="PANTHER" id="PTHR24014:SF4">
    <property type="entry name" value="2-OXOGLUTARATE AND IRON-DEPENDENT OXYGENASE DOMAIN-CONTAINING PROTEIN 2"/>
    <property type="match status" value="1"/>
</dbReference>
<evidence type="ECO:0000256" key="1">
    <source>
        <dbReference type="ARBA" id="ARBA00022896"/>
    </source>
</evidence>
<keyword evidence="1" id="KW-0847">Vitamin C</keyword>
<proteinExistence type="predicted"/>
<dbReference type="OrthoDB" id="1736837at2759"/>
<dbReference type="Pfam" id="PF25238">
    <property type="entry name" value="OGFOD2-like"/>
    <property type="match status" value="1"/>
</dbReference>
<dbReference type="AlphaFoldDB" id="A0A8T2CQI8"/>
<name>A0A8T2CQI8_ARASU</name>
<dbReference type="Proteomes" id="UP000694251">
    <property type="component" value="Chromosome 6"/>
</dbReference>
<dbReference type="GO" id="GO:0031418">
    <property type="term" value="F:L-ascorbic acid binding"/>
    <property type="evidence" value="ECO:0007669"/>
    <property type="project" value="UniProtKB-KW"/>
</dbReference>
<comment type="caution">
    <text evidence="2">The sequence shown here is derived from an EMBL/GenBank/DDBJ whole genome shotgun (WGS) entry which is preliminary data.</text>
</comment>
<protein>
    <submittedName>
        <fullName evidence="2">Uncharacterized protein</fullName>
    </submittedName>
</protein>
<sequence length="260" mass="28979">MSKCCSVFDDFGLEKVRQGLICPVSTVYFAHVCGSTLDSHHGFVAECGPSRDVDLGFHVDDSQVTLNVSLGKQSVGGELYFQGASYNNIGKRYDAKSEARSSPYVTITLKTMFEPLYRELYTFDPTFFFTPSFLKAINGDTVESFASVVSVSSPGIFVSEMLQPKFYEMMLSKCSRKCVDQNRDIDLGFHVDDSELTSNVSMSKHFEFRGTRCKKHDVNTDTKPEEMFGDSHTPDQAVLRHGDRATTSGHGVDMILWSTS</sequence>
<evidence type="ECO:0000313" key="3">
    <source>
        <dbReference type="Proteomes" id="UP000694251"/>
    </source>
</evidence>
<dbReference type="EMBL" id="JAEFBJ010000006">
    <property type="protein sequence ID" value="KAG7599883.1"/>
    <property type="molecule type" value="Genomic_DNA"/>
</dbReference>
<evidence type="ECO:0000313" key="2">
    <source>
        <dbReference type="EMBL" id="KAG7599883.1"/>
    </source>
</evidence>
<gene>
    <name evidence="2" type="ORF">ISN44_As06g040490</name>
</gene>
<accession>A0A8T2CQI8</accession>
<dbReference type="PANTHER" id="PTHR24014">
    <property type="entry name" value="2-OXOGLUTARATE AND IRON-DEPENDENT OXYGENASE DOMAIN-CONTAINING PROTEIN 2"/>
    <property type="match status" value="1"/>
</dbReference>
<keyword evidence="3" id="KW-1185">Reference proteome</keyword>
<reference evidence="2 3" key="1">
    <citation type="submission" date="2020-12" db="EMBL/GenBank/DDBJ databases">
        <title>Concerted genomic and epigenomic changes stabilize Arabidopsis allopolyploids.</title>
        <authorList>
            <person name="Chen Z."/>
        </authorList>
    </citation>
    <scope>NUCLEOTIDE SEQUENCE [LARGE SCALE GENOMIC DNA]</scope>
    <source>
        <strain evidence="2">As9502</strain>
        <tissue evidence="2">Leaf</tissue>
    </source>
</reference>